<dbReference type="Proteomes" id="UP000789920">
    <property type="component" value="Unassembled WGS sequence"/>
</dbReference>
<organism evidence="1 2">
    <name type="scientific">Racocetra persica</name>
    <dbReference type="NCBI Taxonomy" id="160502"/>
    <lineage>
        <taxon>Eukaryota</taxon>
        <taxon>Fungi</taxon>
        <taxon>Fungi incertae sedis</taxon>
        <taxon>Mucoromycota</taxon>
        <taxon>Glomeromycotina</taxon>
        <taxon>Glomeromycetes</taxon>
        <taxon>Diversisporales</taxon>
        <taxon>Gigasporaceae</taxon>
        <taxon>Racocetra</taxon>
    </lineage>
</organism>
<dbReference type="EMBL" id="CAJVQC010086923">
    <property type="protein sequence ID" value="CAG8822980.1"/>
    <property type="molecule type" value="Genomic_DNA"/>
</dbReference>
<comment type="caution">
    <text evidence="1">The sequence shown here is derived from an EMBL/GenBank/DDBJ whole genome shotgun (WGS) entry which is preliminary data.</text>
</comment>
<proteinExistence type="predicted"/>
<reference evidence="1" key="1">
    <citation type="submission" date="2021-06" db="EMBL/GenBank/DDBJ databases">
        <authorList>
            <person name="Kallberg Y."/>
            <person name="Tangrot J."/>
            <person name="Rosling A."/>
        </authorList>
    </citation>
    <scope>NUCLEOTIDE SEQUENCE</scope>
    <source>
        <strain evidence="1">MA461A</strain>
    </source>
</reference>
<sequence>MAYQSILLKKILRELKLASFDENPIRPVEHSKKIKMLAYSYYLGALIMACPKNKEEQINPKNKT</sequence>
<keyword evidence="2" id="KW-1185">Reference proteome</keyword>
<feature type="non-terminal residue" evidence="1">
    <location>
        <position position="64"/>
    </location>
</feature>
<gene>
    <name evidence="1" type="ORF">RPERSI_LOCUS25928</name>
</gene>
<evidence type="ECO:0000313" key="1">
    <source>
        <dbReference type="EMBL" id="CAG8822980.1"/>
    </source>
</evidence>
<evidence type="ECO:0000313" key="2">
    <source>
        <dbReference type="Proteomes" id="UP000789920"/>
    </source>
</evidence>
<protein>
    <submittedName>
        <fullName evidence="1">13476_t:CDS:1</fullName>
    </submittedName>
</protein>
<name>A0ACA9S3U2_9GLOM</name>
<accession>A0ACA9S3U2</accession>